<dbReference type="EMBL" id="CP000083">
    <property type="protein sequence ID" value="AAZ25892.1"/>
    <property type="molecule type" value="Genomic_DNA"/>
</dbReference>
<evidence type="ECO:0000313" key="1">
    <source>
        <dbReference type="EMBL" id="AAZ25892.1"/>
    </source>
</evidence>
<dbReference type="Proteomes" id="UP000000547">
    <property type="component" value="Chromosome"/>
</dbReference>
<proteinExistence type="predicted"/>
<protein>
    <submittedName>
        <fullName evidence="1">Uncharacterized protein</fullName>
    </submittedName>
</protein>
<organism evidence="1 2">
    <name type="scientific">Colwellia psychrerythraea (strain 34H / ATCC BAA-681)</name>
    <name type="common">Vibrio psychroerythus</name>
    <dbReference type="NCBI Taxonomy" id="167879"/>
    <lineage>
        <taxon>Bacteria</taxon>
        <taxon>Pseudomonadati</taxon>
        <taxon>Pseudomonadota</taxon>
        <taxon>Gammaproteobacteria</taxon>
        <taxon>Alteromonadales</taxon>
        <taxon>Colwelliaceae</taxon>
        <taxon>Colwellia</taxon>
    </lineage>
</organism>
<evidence type="ECO:0000313" key="2">
    <source>
        <dbReference type="Proteomes" id="UP000000547"/>
    </source>
</evidence>
<dbReference type="HOGENOM" id="CLU_3381345_0_0_6"/>
<reference evidence="1" key="1">
    <citation type="journal article" date="2005" name="Proc. Natl. Acad. Sci. U.S.A.">
        <title>The psychrophilic lifestyle as revealed by the genome sequence of Colwellia psychrerythraea 34H through genomic and proteomic analyses.</title>
        <authorList>
            <person name="Methe B.A."/>
            <person name="Nelson K.E."/>
            <person name="Deming J.W."/>
            <person name="Momen B."/>
            <person name="Melamud E."/>
            <person name="Zhang X."/>
            <person name="Moult J."/>
            <person name="Madupu R."/>
            <person name="Nelson W.C."/>
            <person name="Dodson R.J."/>
            <person name="Brinkac L.M."/>
            <person name="Daugherty S.C."/>
            <person name="Durkin A.S."/>
            <person name="DeBoy R.T."/>
            <person name="Kolonay J.F."/>
            <person name="Sullivan S.A."/>
            <person name="Zhou L."/>
            <person name="Davidsen T.M."/>
            <person name="Wu M."/>
            <person name="Huston A.L."/>
            <person name="Lewis M."/>
            <person name="Weaver B."/>
            <person name="Weidman J.F."/>
            <person name="Khouri H."/>
            <person name="Utterback T.R."/>
            <person name="Feldblyum T.V."/>
            <person name="Fraser C.M."/>
        </authorList>
    </citation>
    <scope>NUCLEOTIDE SEQUENCE [LARGE SCALE GENOMIC DNA]</scope>
    <source>
        <strain evidence="1">34H</strain>
    </source>
</reference>
<dbReference type="AlphaFoldDB" id="Q489Z9"/>
<dbReference type="KEGG" id="cps:CPS_0357"/>
<gene>
    <name evidence="1" type="ordered locus">CPS_0357</name>
</gene>
<accession>Q489Z9</accession>
<sequence length="33" mass="3942">MEAIITLKLKGILILVCFMPKSMSYYYNRYLPK</sequence>
<name>Q489Z9_COLP3</name>